<dbReference type="PANTHER" id="PTHR43116:SF4">
    <property type="entry name" value="PEPTIDE CHAIN RELEASE FACTOR PRFB3, CHLOROPLASTIC"/>
    <property type="match status" value="1"/>
</dbReference>
<dbReference type="EMBL" id="JACGWM010000003">
    <property type="protein sequence ID" value="KAL0383493.1"/>
    <property type="molecule type" value="Genomic_DNA"/>
</dbReference>
<evidence type="ECO:0000259" key="2">
    <source>
        <dbReference type="SMART" id="SM00937"/>
    </source>
</evidence>
<dbReference type="InterPro" id="IPR000352">
    <property type="entry name" value="Pep_chain_release_fac_I"/>
</dbReference>
<organism evidence="3">
    <name type="scientific">Sesamum calycinum</name>
    <dbReference type="NCBI Taxonomy" id="2727403"/>
    <lineage>
        <taxon>Eukaryota</taxon>
        <taxon>Viridiplantae</taxon>
        <taxon>Streptophyta</taxon>
        <taxon>Embryophyta</taxon>
        <taxon>Tracheophyta</taxon>
        <taxon>Spermatophyta</taxon>
        <taxon>Magnoliopsida</taxon>
        <taxon>eudicotyledons</taxon>
        <taxon>Gunneridae</taxon>
        <taxon>Pentapetalae</taxon>
        <taxon>asterids</taxon>
        <taxon>lamiids</taxon>
        <taxon>Lamiales</taxon>
        <taxon>Pedaliaceae</taxon>
        <taxon>Sesamum</taxon>
    </lineage>
</organism>
<name>A0AAW2RVN1_9LAMI</name>
<reference evidence="3" key="1">
    <citation type="submission" date="2020-06" db="EMBL/GenBank/DDBJ databases">
        <authorList>
            <person name="Li T."/>
            <person name="Hu X."/>
            <person name="Zhang T."/>
            <person name="Song X."/>
            <person name="Zhang H."/>
            <person name="Dai N."/>
            <person name="Sheng W."/>
            <person name="Hou X."/>
            <person name="Wei L."/>
        </authorList>
    </citation>
    <scope>NUCLEOTIDE SEQUENCE</scope>
    <source>
        <strain evidence="3">KEN8</strain>
        <tissue evidence="3">Leaf</tissue>
    </source>
</reference>
<dbReference type="PANTHER" id="PTHR43116">
    <property type="entry name" value="PEPTIDE CHAIN RELEASE FACTOR 2"/>
    <property type="match status" value="1"/>
</dbReference>
<dbReference type="InterPro" id="IPR045853">
    <property type="entry name" value="Pep_chain_release_fac_I_sf"/>
</dbReference>
<dbReference type="GO" id="GO:0005737">
    <property type="term" value="C:cytoplasm"/>
    <property type="evidence" value="ECO:0007669"/>
    <property type="project" value="UniProtKB-ARBA"/>
</dbReference>
<dbReference type="AlphaFoldDB" id="A0AAW2RVN1"/>
<comment type="similarity">
    <text evidence="1">Belongs to the prokaryotic/mitochondrial release factor family.</text>
</comment>
<reference evidence="3" key="2">
    <citation type="journal article" date="2024" name="Plant">
        <title>Genomic evolution and insights into agronomic trait innovations of Sesamum species.</title>
        <authorList>
            <person name="Miao H."/>
            <person name="Wang L."/>
            <person name="Qu L."/>
            <person name="Liu H."/>
            <person name="Sun Y."/>
            <person name="Le M."/>
            <person name="Wang Q."/>
            <person name="Wei S."/>
            <person name="Zheng Y."/>
            <person name="Lin W."/>
            <person name="Duan Y."/>
            <person name="Cao H."/>
            <person name="Xiong S."/>
            <person name="Wang X."/>
            <person name="Wei L."/>
            <person name="Li C."/>
            <person name="Ma Q."/>
            <person name="Ju M."/>
            <person name="Zhao R."/>
            <person name="Li G."/>
            <person name="Mu C."/>
            <person name="Tian Q."/>
            <person name="Mei H."/>
            <person name="Zhang T."/>
            <person name="Gao T."/>
            <person name="Zhang H."/>
        </authorList>
    </citation>
    <scope>NUCLEOTIDE SEQUENCE</scope>
    <source>
        <strain evidence="3">KEN8</strain>
    </source>
</reference>
<dbReference type="GO" id="GO:0003747">
    <property type="term" value="F:translation release factor activity"/>
    <property type="evidence" value="ECO:0007669"/>
    <property type="project" value="InterPro"/>
</dbReference>
<dbReference type="Pfam" id="PF03462">
    <property type="entry name" value="PCRF"/>
    <property type="match status" value="1"/>
</dbReference>
<evidence type="ECO:0000313" key="3">
    <source>
        <dbReference type="EMBL" id="KAL0383493.1"/>
    </source>
</evidence>
<comment type="caution">
    <text evidence="3">The sequence shown here is derived from an EMBL/GenBank/DDBJ whole genome shotgun (WGS) entry which is preliminary data.</text>
</comment>
<dbReference type="SMART" id="SM00937">
    <property type="entry name" value="PCRF"/>
    <property type="match status" value="1"/>
</dbReference>
<proteinExistence type="inferred from homology"/>
<dbReference type="SUPFAM" id="SSF75620">
    <property type="entry name" value="Release factor"/>
    <property type="match status" value="2"/>
</dbReference>
<dbReference type="Pfam" id="PF00472">
    <property type="entry name" value="RF-1"/>
    <property type="match status" value="1"/>
</dbReference>
<sequence length="466" mass="52562">MPYMKMAAESLRPGFFNEAQFKNRGSFSSYYPKMGASASFNSRASRASQEPLDDDKNKFYKELGMFSLRKRIEDSILRAQMLAPTALELEEAKHVNQEEVVRDYDLWDDLSKSNEILIKLADSAKVVDTLRDLKYKAEEAKLITELAEMDAINYALFKQAYSASLDVNKFLDKYEMSKLLKGHMTWREHASLLNLDMETFTLRCDISVLLIFGVNVISCERVQLGNCYDFIVTCQVYVDVRWVGQLTQMYMKWAERQGQSGRIVERCPSNNGGLRSATVELEFRFAYGYLSGERGVHSVIRTFENNGGDLEATLASVDVVPLFIESSPDLSIDDEDILVSYPSHCEDNPCRTSPAVHVQHIPTGLEVRSTGERSRFANKVKALNRLKAKLLVLLRDEGLSSIKGIKKGATRATSSQETRKYMLRPSKMVHDLKCGVQLPDVNAVLNGNLDPLIAAHINSRQSSTCQ</sequence>
<dbReference type="InterPro" id="IPR005139">
    <property type="entry name" value="PCRF"/>
</dbReference>
<dbReference type="Gene3D" id="3.30.70.1660">
    <property type="match status" value="1"/>
</dbReference>
<accession>A0AAW2RVN1</accession>
<dbReference type="Gene3D" id="3.30.160.20">
    <property type="match status" value="1"/>
</dbReference>
<protein>
    <submittedName>
        <fullName evidence="3">Peptide chain release factor PrfB3, chloroplastic</fullName>
    </submittedName>
</protein>
<gene>
    <name evidence="3" type="ORF">Scaly_0636600</name>
</gene>
<evidence type="ECO:0000256" key="1">
    <source>
        <dbReference type="ARBA" id="ARBA00010835"/>
    </source>
</evidence>
<feature type="domain" description="Peptide chain release factor" evidence="2">
    <location>
        <begin position="205"/>
        <end position="293"/>
    </location>
</feature>